<keyword evidence="2" id="KW-1185">Reference proteome</keyword>
<reference evidence="1 2" key="2">
    <citation type="submission" date="2007-06" db="EMBL/GenBank/DDBJ databases">
        <title>Draft genome sequence of Pseudoflavonifractor capillosus ATCC 29799.</title>
        <authorList>
            <person name="Sudarsanam P."/>
            <person name="Ley R."/>
            <person name="Guruge J."/>
            <person name="Turnbaugh P.J."/>
            <person name="Mahowald M."/>
            <person name="Liep D."/>
            <person name="Gordon J."/>
        </authorList>
    </citation>
    <scope>NUCLEOTIDE SEQUENCE [LARGE SCALE GENOMIC DNA]</scope>
    <source>
        <strain evidence="1 2">ATCC 29799</strain>
    </source>
</reference>
<evidence type="ECO:0000313" key="1">
    <source>
        <dbReference type="EMBL" id="EDN00088.1"/>
    </source>
</evidence>
<dbReference type="CDD" id="cd01301">
    <property type="entry name" value="rDP_like"/>
    <property type="match status" value="1"/>
</dbReference>
<dbReference type="PANTHER" id="PTHR10443:SF12">
    <property type="entry name" value="DIPEPTIDASE"/>
    <property type="match status" value="1"/>
</dbReference>
<dbReference type="GO" id="GO:0070573">
    <property type="term" value="F:metallodipeptidase activity"/>
    <property type="evidence" value="ECO:0007669"/>
    <property type="project" value="InterPro"/>
</dbReference>
<dbReference type="Pfam" id="PF01244">
    <property type="entry name" value="Peptidase_M19"/>
    <property type="match status" value="1"/>
</dbReference>
<dbReference type="SUPFAM" id="SSF51556">
    <property type="entry name" value="Metallo-dependent hydrolases"/>
    <property type="match status" value="1"/>
</dbReference>
<dbReference type="Gene3D" id="3.20.20.140">
    <property type="entry name" value="Metal-dependent hydrolases"/>
    <property type="match status" value="1"/>
</dbReference>
<organism evidence="1 2">
    <name type="scientific">Pseudoflavonifractor capillosus ATCC 29799</name>
    <dbReference type="NCBI Taxonomy" id="411467"/>
    <lineage>
        <taxon>Bacteria</taxon>
        <taxon>Bacillati</taxon>
        <taxon>Bacillota</taxon>
        <taxon>Clostridia</taxon>
        <taxon>Eubacteriales</taxon>
        <taxon>Oscillospiraceae</taxon>
        <taxon>Pseudoflavonifractor</taxon>
    </lineage>
</organism>
<gene>
    <name evidence="1" type="ORF">BACCAP_01921</name>
</gene>
<dbReference type="GO" id="GO:0006508">
    <property type="term" value="P:proteolysis"/>
    <property type="evidence" value="ECO:0007669"/>
    <property type="project" value="InterPro"/>
</dbReference>
<dbReference type="Proteomes" id="UP000003639">
    <property type="component" value="Unassembled WGS sequence"/>
</dbReference>
<dbReference type="eggNOG" id="COG2355">
    <property type="taxonomic scope" value="Bacteria"/>
</dbReference>
<dbReference type="AlphaFoldDB" id="A6NUN7"/>
<accession>A6NUN7</accession>
<dbReference type="PROSITE" id="PS51365">
    <property type="entry name" value="RENAL_DIPEPTIDASE_2"/>
    <property type="match status" value="1"/>
</dbReference>
<evidence type="ECO:0000313" key="2">
    <source>
        <dbReference type="Proteomes" id="UP000003639"/>
    </source>
</evidence>
<comment type="caution">
    <text evidence="1">The sequence shown here is derived from an EMBL/GenBank/DDBJ whole genome shotgun (WGS) entry which is preliminary data.</text>
</comment>
<reference evidence="1 2" key="1">
    <citation type="submission" date="2007-04" db="EMBL/GenBank/DDBJ databases">
        <authorList>
            <person name="Fulton L."/>
            <person name="Clifton S."/>
            <person name="Fulton B."/>
            <person name="Xu J."/>
            <person name="Minx P."/>
            <person name="Pepin K.H."/>
            <person name="Johnson M."/>
            <person name="Thiruvilangam P."/>
            <person name="Bhonagiri V."/>
            <person name="Nash W.E."/>
            <person name="Mardis E.R."/>
            <person name="Wilson R.K."/>
        </authorList>
    </citation>
    <scope>NUCLEOTIDE SEQUENCE [LARGE SCALE GENOMIC DNA]</scope>
    <source>
        <strain evidence="1 2">ATCC 29799</strain>
    </source>
</reference>
<dbReference type="PANTHER" id="PTHR10443">
    <property type="entry name" value="MICROSOMAL DIPEPTIDASE"/>
    <property type="match status" value="1"/>
</dbReference>
<name>A6NUN7_9FIRM</name>
<dbReference type="InterPro" id="IPR008257">
    <property type="entry name" value="Pept_M19"/>
</dbReference>
<proteinExistence type="predicted"/>
<protein>
    <submittedName>
        <fullName evidence="1">Renal dipeptidase family protein</fullName>
    </submittedName>
</protein>
<dbReference type="InterPro" id="IPR032466">
    <property type="entry name" value="Metal_Hydrolase"/>
</dbReference>
<dbReference type="STRING" id="411467.BACCAP_01921"/>
<sequence length="324" mass="36176">MIGTEREVIPTERICLFDGHCDTISRCFEQGGGFRRSEGHLDLERTAAFGPYAQFFAIFGDAAARPELPLWKLFQEEYTVFQREMAANSDLIVHCRTAEEADAAFRAGKRAAFLSVEGAELLDCDVEHLEEAFRLGVRAVNLTWNHANVLSGSNAEEKDRGLSQLGKEFVRRMNRLGMLVDVSHLSDPGFWDVAELCKGPFIASHSNARAVFSAPRNLTDGQFTAIIEHHGVAGLNMFADFLGDDPDYDTVISHLEHFLSLGGEKSVAIGGDWDGISRMPRGMSGIQDMAELYERLLRRNYSEALVRDVFFNNLMRVVSEVCTM</sequence>
<dbReference type="EMBL" id="AAXG02000012">
    <property type="protein sequence ID" value="EDN00088.1"/>
    <property type="molecule type" value="Genomic_DNA"/>
</dbReference>